<protein>
    <submittedName>
        <fullName evidence="2">Uncharacterized protein</fullName>
    </submittedName>
</protein>
<reference evidence="2" key="1">
    <citation type="submission" date="2014-12" db="EMBL/GenBank/DDBJ databases">
        <title>Insight into the proteome of Arion vulgaris.</title>
        <authorList>
            <person name="Aradska J."/>
            <person name="Bulat T."/>
            <person name="Smidak R."/>
            <person name="Sarate P."/>
            <person name="Gangsoo J."/>
            <person name="Sialana F."/>
            <person name="Bilban M."/>
            <person name="Lubec G."/>
        </authorList>
    </citation>
    <scope>NUCLEOTIDE SEQUENCE</scope>
    <source>
        <tissue evidence="2">Skin</tissue>
    </source>
</reference>
<gene>
    <name evidence="2" type="primary">ORF28397</name>
</gene>
<proteinExistence type="predicted"/>
<organism evidence="2">
    <name type="scientific">Arion vulgaris</name>
    <dbReference type="NCBI Taxonomy" id="1028688"/>
    <lineage>
        <taxon>Eukaryota</taxon>
        <taxon>Metazoa</taxon>
        <taxon>Spiralia</taxon>
        <taxon>Lophotrochozoa</taxon>
        <taxon>Mollusca</taxon>
        <taxon>Gastropoda</taxon>
        <taxon>Heterobranchia</taxon>
        <taxon>Euthyneura</taxon>
        <taxon>Panpulmonata</taxon>
        <taxon>Eupulmonata</taxon>
        <taxon>Stylommatophora</taxon>
        <taxon>Helicina</taxon>
        <taxon>Arionoidea</taxon>
        <taxon>Arionidae</taxon>
        <taxon>Arion</taxon>
    </lineage>
</organism>
<accession>A0A0B6YKJ5</accession>
<sequence>FPSETKHYNTIADISARNYPENSRGHGEGFNSDSLDVIYSSINGSFGSETGNQSPSNNESNETRKCN</sequence>
<name>A0A0B6YKJ5_9EUPU</name>
<evidence type="ECO:0000313" key="2">
    <source>
        <dbReference type="EMBL" id="CEK56738.1"/>
    </source>
</evidence>
<feature type="region of interest" description="Disordered" evidence="1">
    <location>
        <begin position="1"/>
        <end position="67"/>
    </location>
</feature>
<feature type="compositionally biased region" description="Polar residues" evidence="1">
    <location>
        <begin position="40"/>
        <end position="60"/>
    </location>
</feature>
<dbReference type="EMBL" id="HACG01009873">
    <property type="protein sequence ID" value="CEK56738.1"/>
    <property type="molecule type" value="Transcribed_RNA"/>
</dbReference>
<feature type="non-terminal residue" evidence="2">
    <location>
        <position position="1"/>
    </location>
</feature>
<evidence type="ECO:0000256" key="1">
    <source>
        <dbReference type="SAM" id="MobiDB-lite"/>
    </source>
</evidence>
<feature type="non-terminal residue" evidence="2">
    <location>
        <position position="67"/>
    </location>
</feature>
<dbReference type="AlphaFoldDB" id="A0A0B6YKJ5"/>